<dbReference type="InterPro" id="IPR003094">
    <property type="entry name" value="6Pfruct_kin"/>
</dbReference>
<organism evidence="5 6">
    <name type="scientific">Durusdinium trenchii</name>
    <dbReference type="NCBI Taxonomy" id="1381693"/>
    <lineage>
        <taxon>Eukaryota</taxon>
        <taxon>Sar</taxon>
        <taxon>Alveolata</taxon>
        <taxon>Dinophyceae</taxon>
        <taxon>Suessiales</taxon>
        <taxon>Symbiodiniaceae</taxon>
        <taxon>Durusdinium</taxon>
    </lineage>
</organism>
<feature type="compositionally biased region" description="Polar residues" evidence="3">
    <location>
        <begin position="29"/>
        <end position="40"/>
    </location>
</feature>
<accession>A0ABP0SQ57</accession>
<dbReference type="EMBL" id="CAXAMN010027994">
    <property type="protein sequence ID" value="CAK9114345.1"/>
    <property type="molecule type" value="Genomic_DNA"/>
</dbReference>
<dbReference type="Proteomes" id="UP001642484">
    <property type="component" value="Unassembled WGS sequence"/>
</dbReference>
<dbReference type="PANTHER" id="PTHR10606">
    <property type="entry name" value="6-PHOSPHOFRUCTO-2-KINASE/FRUCTOSE-2,6-BISPHOSPHATASE"/>
    <property type="match status" value="1"/>
</dbReference>
<evidence type="ECO:0000256" key="1">
    <source>
        <dbReference type="ARBA" id="ARBA00022741"/>
    </source>
</evidence>
<feature type="region of interest" description="Disordered" evidence="3">
    <location>
        <begin position="16"/>
        <end position="54"/>
    </location>
</feature>
<keyword evidence="2" id="KW-0067">ATP-binding</keyword>
<protein>
    <recommendedName>
        <fullName evidence="4">6-phosphofructo-2-kinase domain-containing protein</fullName>
    </recommendedName>
</protein>
<name>A0ABP0SQ57_9DINO</name>
<keyword evidence="1" id="KW-0547">Nucleotide-binding</keyword>
<evidence type="ECO:0000256" key="2">
    <source>
        <dbReference type="ARBA" id="ARBA00022840"/>
    </source>
</evidence>
<evidence type="ECO:0000313" key="5">
    <source>
        <dbReference type="EMBL" id="CAK9114345.1"/>
    </source>
</evidence>
<dbReference type="InterPro" id="IPR013079">
    <property type="entry name" value="6Phosfructo_kin"/>
</dbReference>
<dbReference type="InterPro" id="IPR027417">
    <property type="entry name" value="P-loop_NTPase"/>
</dbReference>
<dbReference type="Gene3D" id="3.40.50.300">
    <property type="entry name" value="P-loop containing nucleotide triphosphate hydrolases"/>
    <property type="match status" value="1"/>
</dbReference>
<dbReference type="PANTHER" id="PTHR10606:SF32">
    <property type="entry name" value="6-PHOSPHOFRUCTO-2-KINASE 1"/>
    <property type="match status" value="1"/>
</dbReference>
<evidence type="ECO:0000256" key="3">
    <source>
        <dbReference type="SAM" id="MobiDB-lite"/>
    </source>
</evidence>
<keyword evidence="6" id="KW-1185">Reference proteome</keyword>
<dbReference type="Pfam" id="PF01591">
    <property type="entry name" value="6PF2K"/>
    <property type="match status" value="1"/>
</dbReference>
<dbReference type="SUPFAM" id="SSF52540">
    <property type="entry name" value="P-loop containing nucleoside triphosphate hydrolases"/>
    <property type="match status" value="1"/>
</dbReference>
<gene>
    <name evidence="5" type="ORF">CCMP2556_LOCUS52874</name>
</gene>
<feature type="domain" description="6-phosphofructo-2-kinase" evidence="4">
    <location>
        <begin position="93"/>
        <end position="276"/>
    </location>
</feature>
<evidence type="ECO:0000313" key="6">
    <source>
        <dbReference type="Proteomes" id="UP001642484"/>
    </source>
</evidence>
<reference evidence="5 6" key="1">
    <citation type="submission" date="2024-02" db="EMBL/GenBank/DDBJ databases">
        <authorList>
            <person name="Chen Y."/>
            <person name="Shah S."/>
            <person name="Dougan E. K."/>
            <person name="Thang M."/>
            <person name="Chan C."/>
        </authorList>
    </citation>
    <scope>NUCLEOTIDE SEQUENCE [LARGE SCALE GENOMIC DNA]</scope>
</reference>
<sequence length="553" mass="60441">MASCFSACWPWAKRPASAQRRTSTDSRGKGSNRQSFFNLSHTKKTEGNKSNAIPKGPSVLDKVLRVVGSRKEEPLAAMSEWMEKTADPQVVSREAIILVLVGLPARGKSFICGAVVRHLKLLGVRVRSFNAGELRRETGKAGIEADFFSSSNLEAFKERERLAMLCCQRLLEWIQAAPPGTSSIGILDATNTTLLRRQRVLETCFAAAQEAHHDEKSAPLRVIFLESLCSDPKILQDNYQMKLSNDDYKGAESSAALDDFKKRVEAYEAQYEPLQEGELDFTQNRPSDAAMPVGSVQIYDGGQKITCCRTGSSLVAAPLISLLHAMHLTRRQILLAPESNSAGQGLPPQSFVEILKNEEEKEGRIMDVICGASKHAVRIAQELSKVPSVPSASGVAAGAPRGRPRCVLNLRALQGRSADGAADGAATAESYADLVRRMRVEVLLLLERLPRSVLVICPGEDVRRVLFAHFCGCSEVDVNHGTLGCLRSPLGPSGAINHHLSLPGSWCQKSIADLEMPSWAVLELTRDHKGYSCEELELQQQPRHSLSGRRLSA</sequence>
<evidence type="ECO:0000259" key="4">
    <source>
        <dbReference type="Pfam" id="PF01591"/>
    </source>
</evidence>
<proteinExistence type="predicted"/>
<comment type="caution">
    <text evidence="5">The sequence shown here is derived from an EMBL/GenBank/DDBJ whole genome shotgun (WGS) entry which is preliminary data.</text>
</comment>